<feature type="signal peptide" evidence="2">
    <location>
        <begin position="1"/>
        <end position="32"/>
    </location>
</feature>
<evidence type="ECO:0000313" key="3">
    <source>
        <dbReference type="EMBL" id="GEB17580.1"/>
    </source>
</evidence>
<proteinExistence type="predicted"/>
<accession>A0A4Y3N739</accession>
<evidence type="ECO:0000256" key="2">
    <source>
        <dbReference type="SAM" id="SignalP"/>
    </source>
</evidence>
<protein>
    <submittedName>
        <fullName evidence="3">Uncharacterized protein</fullName>
    </submittedName>
</protein>
<keyword evidence="2" id="KW-0732">Signal</keyword>
<sequence>MGYIIMFKKIIASVAVAGALTLAVAAPGVVSAAPAADSNTVSAIGNWPDPMRSTTTTPKKDKSETTVTTMSIGNWPDPM</sequence>
<keyword evidence="4" id="KW-1185">Reference proteome</keyword>
<evidence type="ECO:0000313" key="4">
    <source>
        <dbReference type="Proteomes" id="UP000317715"/>
    </source>
</evidence>
<dbReference type="Proteomes" id="UP000317715">
    <property type="component" value="Unassembled WGS sequence"/>
</dbReference>
<evidence type="ECO:0000256" key="1">
    <source>
        <dbReference type="SAM" id="MobiDB-lite"/>
    </source>
</evidence>
<feature type="chain" id="PRO_5021237157" evidence="2">
    <location>
        <begin position="33"/>
        <end position="79"/>
    </location>
</feature>
<name>A0A4Y3N739_PAEAU</name>
<dbReference type="EMBL" id="BJMD01000002">
    <property type="protein sequence ID" value="GEB17580.1"/>
    <property type="molecule type" value="Genomic_DNA"/>
</dbReference>
<reference evidence="3 4" key="1">
    <citation type="submission" date="2019-06" db="EMBL/GenBank/DDBJ databases">
        <title>Whole genome shotgun sequence of Paenarthrobacter aurescens NBRC 12136.</title>
        <authorList>
            <person name="Hosoyama A."/>
            <person name="Uohara A."/>
            <person name="Ohji S."/>
            <person name="Ichikawa N."/>
        </authorList>
    </citation>
    <scope>NUCLEOTIDE SEQUENCE [LARGE SCALE GENOMIC DNA]</scope>
    <source>
        <strain evidence="3 4">NBRC 12136</strain>
    </source>
</reference>
<gene>
    <name evidence="3" type="ORF">AAU01_03350</name>
</gene>
<dbReference type="AlphaFoldDB" id="A0A4Y3N739"/>
<feature type="region of interest" description="Disordered" evidence="1">
    <location>
        <begin position="43"/>
        <end position="79"/>
    </location>
</feature>
<organism evidence="3 4">
    <name type="scientific">Paenarthrobacter aurescens</name>
    <name type="common">Arthrobacter aurescens</name>
    <dbReference type="NCBI Taxonomy" id="43663"/>
    <lineage>
        <taxon>Bacteria</taxon>
        <taxon>Bacillati</taxon>
        <taxon>Actinomycetota</taxon>
        <taxon>Actinomycetes</taxon>
        <taxon>Micrococcales</taxon>
        <taxon>Micrococcaceae</taxon>
        <taxon>Paenarthrobacter</taxon>
    </lineage>
</organism>
<comment type="caution">
    <text evidence="3">The sequence shown here is derived from an EMBL/GenBank/DDBJ whole genome shotgun (WGS) entry which is preliminary data.</text>
</comment>